<evidence type="ECO:0000256" key="6">
    <source>
        <dbReference type="ARBA" id="ARBA00023136"/>
    </source>
</evidence>
<feature type="transmembrane region" description="Helical" evidence="7">
    <location>
        <begin position="40"/>
        <end position="58"/>
    </location>
</feature>
<accession>A0AA36J251</accession>
<keyword evidence="3 7" id="KW-1133">Transmembrane helix</keyword>
<dbReference type="GO" id="GO:0006643">
    <property type="term" value="P:membrane lipid metabolic process"/>
    <property type="evidence" value="ECO:0007669"/>
    <property type="project" value="TreeGrafter"/>
</dbReference>
<keyword evidence="5" id="KW-0443">Lipid metabolism</keyword>
<dbReference type="PANTHER" id="PTHR21624:SF1">
    <property type="entry name" value="ALKYLGLYCEROL MONOOXYGENASE"/>
    <property type="match status" value="1"/>
</dbReference>
<dbReference type="GO" id="GO:0005506">
    <property type="term" value="F:iron ion binding"/>
    <property type="evidence" value="ECO:0007669"/>
    <property type="project" value="InterPro"/>
</dbReference>
<keyword evidence="2 7" id="KW-0812">Transmembrane</keyword>
<keyword evidence="6 7" id="KW-0472">Membrane</keyword>
<feature type="transmembrane region" description="Helical" evidence="7">
    <location>
        <begin position="118"/>
        <end position="135"/>
    </location>
</feature>
<dbReference type="Proteomes" id="UP001178507">
    <property type="component" value="Unassembled WGS sequence"/>
</dbReference>
<dbReference type="GO" id="GO:0016020">
    <property type="term" value="C:membrane"/>
    <property type="evidence" value="ECO:0007669"/>
    <property type="project" value="GOC"/>
</dbReference>
<name>A0AA36J251_9DINO</name>
<keyword evidence="10" id="KW-1185">Reference proteome</keyword>
<evidence type="ECO:0000313" key="10">
    <source>
        <dbReference type="Proteomes" id="UP001178507"/>
    </source>
</evidence>
<proteinExistence type="predicted"/>
<dbReference type="GO" id="GO:0008610">
    <property type="term" value="P:lipid biosynthetic process"/>
    <property type="evidence" value="ECO:0007669"/>
    <property type="project" value="InterPro"/>
</dbReference>
<evidence type="ECO:0000313" key="9">
    <source>
        <dbReference type="EMBL" id="CAJ1398230.1"/>
    </source>
</evidence>
<dbReference type="InterPro" id="IPR006694">
    <property type="entry name" value="Fatty_acid_hydroxylase"/>
</dbReference>
<dbReference type="EMBL" id="CAUJNA010003294">
    <property type="protein sequence ID" value="CAJ1398230.1"/>
    <property type="molecule type" value="Genomic_DNA"/>
</dbReference>
<keyword evidence="4" id="KW-0560">Oxidoreductase</keyword>
<evidence type="ECO:0000256" key="3">
    <source>
        <dbReference type="ARBA" id="ARBA00022989"/>
    </source>
</evidence>
<reference evidence="9" key="1">
    <citation type="submission" date="2023-08" db="EMBL/GenBank/DDBJ databases">
        <authorList>
            <person name="Chen Y."/>
            <person name="Shah S."/>
            <person name="Dougan E. K."/>
            <person name="Thang M."/>
            <person name="Chan C."/>
        </authorList>
    </citation>
    <scope>NUCLEOTIDE SEQUENCE</scope>
</reference>
<dbReference type="InterPro" id="IPR051689">
    <property type="entry name" value="Sterol_desaturase/TMEM195"/>
</dbReference>
<dbReference type="AlphaFoldDB" id="A0AA36J251"/>
<dbReference type="GO" id="GO:0050479">
    <property type="term" value="F:glyceryl-ether monooxygenase activity"/>
    <property type="evidence" value="ECO:0007669"/>
    <property type="project" value="TreeGrafter"/>
</dbReference>
<evidence type="ECO:0000256" key="4">
    <source>
        <dbReference type="ARBA" id="ARBA00023002"/>
    </source>
</evidence>
<sequence>MDSQIFEAGRYLSYGFRCLLYMLPPKELALVDGDRVPNLIASHGIVMFFVLMGAEFVAGQFVQRKLYRFNDFLSCIASGTFQQLCIEWLHRVANPKSCYKMVNSLVSQNMVDVKKRPIFSWTCLMLGTDLAYYWAHRSLHVFHAGWASHSVHHSGEDYNLATALRQGALQNMMTWIFSLPLALCFPAESILIHSQLNTLYQFWVHTELCGRLGILEFVLNSPFHHRMHHRPPGNCNYAGVLIIWDRLFKTYKCETERLDYFGLAQPAGTFDALELNLQHWRKMGRFSVLRGGCFWNVLRTSLVIRSHHELGVAPWSLWEPFEEMKTGSSWSLPTSPTRPKYQGASMDWRWAELRQWACSWVASFACGGLTSRRPLRS</sequence>
<dbReference type="Pfam" id="PF04116">
    <property type="entry name" value="FA_hydroxylase"/>
    <property type="match status" value="1"/>
</dbReference>
<organism evidence="9 10">
    <name type="scientific">Effrenium voratum</name>
    <dbReference type="NCBI Taxonomy" id="2562239"/>
    <lineage>
        <taxon>Eukaryota</taxon>
        <taxon>Sar</taxon>
        <taxon>Alveolata</taxon>
        <taxon>Dinophyceae</taxon>
        <taxon>Suessiales</taxon>
        <taxon>Symbiodiniaceae</taxon>
        <taxon>Effrenium</taxon>
    </lineage>
</organism>
<evidence type="ECO:0000256" key="5">
    <source>
        <dbReference type="ARBA" id="ARBA00023098"/>
    </source>
</evidence>
<dbReference type="PANTHER" id="PTHR21624">
    <property type="entry name" value="STEROL DESATURASE-RELATED PROTEIN"/>
    <property type="match status" value="1"/>
</dbReference>
<protein>
    <recommendedName>
        <fullName evidence="8">Fatty acid hydroxylase domain-containing protein</fullName>
    </recommendedName>
</protein>
<evidence type="ECO:0000256" key="1">
    <source>
        <dbReference type="ARBA" id="ARBA00004127"/>
    </source>
</evidence>
<evidence type="ECO:0000256" key="2">
    <source>
        <dbReference type="ARBA" id="ARBA00022692"/>
    </source>
</evidence>
<dbReference type="GO" id="GO:0005783">
    <property type="term" value="C:endoplasmic reticulum"/>
    <property type="evidence" value="ECO:0007669"/>
    <property type="project" value="TreeGrafter"/>
</dbReference>
<comment type="caution">
    <text evidence="9">The sequence shown here is derived from an EMBL/GenBank/DDBJ whole genome shotgun (WGS) entry which is preliminary data.</text>
</comment>
<feature type="domain" description="Fatty acid hydroxylase" evidence="8">
    <location>
        <begin position="122"/>
        <end position="250"/>
    </location>
</feature>
<gene>
    <name evidence="9" type="ORF">EVOR1521_LOCUS22075</name>
</gene>
<comment type="subcellular location">
    <subcellularLocation>
        <location evidence="1">Endomembrane system</location>
        <topology evidence="1">Multi-pass membrane protein</topology>
    </subcellularLocation>
</comment>
<evidence type="ECO:0000256" key="7">
    <source>
        <dbReference type="SAM" id="Phobius"/>
    </source>
</evidence>
<evidence type="ECO:0000259" key="8">
    <source>
        <dbReference type="Pfam" id="PF04116"/>
    </source>
</evidence>